<dbReference type="PANTHER" id="PTHR48111">
    <property type="entry name" value="REGULATOR OF RPOS"/>
    <property type="match status" value="1"/>
</dbReference>
<dbReference type="GO" id="GO:0000976">
    <property type="term" value="F:transcription cis-regulatory region binding"/>
    <property type="evidence" value="ECO:0007669"/>
    <property type="project" value="TreeGrafter"/>
</dbReference>
<dbReference type="Gene3D" id="3.40.50.2300">
    <property type="match status" value="1"/>
</dbReference>
<dbReference type="GO" id="GO:0000156">
    <property type="term" value="F:phosphorelay response regulator activity"/>
    <property type="evidence" value="ECO:0007669"/>
    <property type="project" value="TreeGrafter"/>
</dbReference>
<dbReference type="InterPro" id="IPR016032">
    <property type="entry name" value="Sig_transdc_resp-reg_C-effctor"/>
</dbReference>
<dbReference type="STRING" id="282683.SAMN04488105_105337"/>
<dbReference type="InterPro" id="IPR011006">
    <property type="entry name" value="CheY-like_superfamily"/>
</dbReference>
<reference evidence="11" key="1">
    <citation type="submission" date="2016-10" db="EMBL/GenBank/DDBJ databases">
        <authorList>
            <person name="Varghese N."/>
            <person name="Submissions S."/>
        </authorList>
    </citation>
    <scope>NUCLEOTIDE SEQUENCE [LARGE SCALE GENOMIC DNA]</scope>
    <source>
        <strain evidence="11">DSM 10146</strain>
    </source>
</reference>
<evidence type="ECO:0000256" key="3">
    <source>
        <dbReference type="ARBA" id="ARBA00023015"/>
    </source>
</evidence>
<dbReference type="Pfam" id="PF00072">
    <property type="entry name" value="Response_reg"/>
    <property type="match status" value="1"/>
</dbReference>
<evidence type="ECO:0000259" key="9">
    <source>
        <dbReference type="PROSITE" id="PS51755"/>
    </source>
</evidence>
<evidence type="ECO:0000256" key="7">
    <source>
        <dbReference type="PROSITE-ProRule" id="PRU01091"/>
    </source>
</evidence>
<accession>A0A1G7EGF0</accession>
<dbReference type="GO" id="GO:0006355">
    <property type="term" value="P:regulation of DNA-templated transcription"/>
    <property type="evidence" value="ECO:0007669"/>
    <property type="project" value="InterPro"/>
</dbReference>
<dbReference type="RefSeq" id="WP_089958409.1">
    <property type="nucleotide sequence ID" value="NZ_FNAV01000005.1"/>
</dbReference>
<dbReference type="Proteomes" id="UP000198994">
    <property type="component" value="Unassembled WGS sequence"/>
</dbReference>
<feature type="modified residue" description="4-aspartylphosphate" evidence="6">
    <location>
        <position position="55"/>
    </location>
</feature>
<organism evidence="10 11">
    <name type="scientific">Salipiger thiooxidans</name>
    <dbReference type="NCBI Taxonomy" id="282683"/>
    <lineage>
        <taxon>Bacteria</taxon>
        <taxon>Pseudomonadati</taxon>
        <taxon>Pseudomonadota</taxon>
        <taxon>Alphaproteobacteria</taxon>
        <taxon>Rhodobacterales</taxon>
        <taxon>Roseobacteraceae</taxon>
        <taxon>Salipiger</taxon>
    </lineage>
</organism>
<evidence type="ECO:0000313" key="11">
    <source>
        <dbReference type="Proteomes" id="UP000198994"/>
    </source>
</evidence>
<dbReference type="PROSITE" id="PS51755">
    <property type="entry name" value="OMPR_PHOB"/>
    <property type="match status" value="1"/>
</dbReference>
<dbReference type="PROSITE" id="PS50110">
    <property type="entry name" value="RESPONSE_REGULATORY"/>
    <property type="match status" value="1"/>
</dbReference>
<dbReference type="Gene3D" id="1.10.10.10">
    <property type="entry name" value="Winged helix-like DNA-binding domain superfamily/Winged helix DNA-binding domain"/>
    <property type="match status" value="1"/>
</dbReference>
<dbReference type="SMART" id="SM00448">
    <property type="entry name" value="REC"/>
    <property type="match status" value="1"/>
</dbReference>
<proteinExistence type="predicted"/>
<dbReference type="AlphaFoldDB" id="A0A1G7EGF0"/>
<keyword evidence="1 6" id="KW-0597">Phosphoprotein</keyword>
<dbReference type="SUPFAM" id="SSF52172">
    <property type="entry name" value="CheY-like"/>
    <property type="match status" value="1"/>
</dbReference>
<dbReference type="SMART" id="SM00862">
    <property type="entry name" value="Trans_reg_C"/>
    <property type="match status" value="1"/>
</dbReference>
<gene>
    <name evidence="10" type="ORF">SAMN04488105_105337</name>
</gene>
<feature type="DNA-binding region" description="OmpR/PhoB-type" evidence="7">
    <location>
        <begin position="128"/>
        <end position="225"/>
    </location>
</feature>
<keyword evidence="3" id="KW-0805">Transcription regulation</keyword>
<dbReference type="EMBL" id="FNAV01000005">
    <property type="protein sequence ID" value="SDE62677.1"/>
    <property type="molecule type" value="Genomic_DNA"/>
</dbReference>
<dbReference type="OrthoDB" id="7301242at2"/>
<dbReference type="CDD" id="cd00383">
    <property type="entry name" value="trans_reg_C"/>
    <property type="match status" value="1"/>
</dbReference>
<keyword evidence="4 7" id="KW-0238">DNA-binding</keyword>
<feature type="domain" description="OmpR/PhoB-type" evidence="9">
    <location>
        <begin position="128"/>
        <end position="225"/>
    </location>
</feature>
<keyword evidence="11" id="KW-1185">Reference proteome</keyword>
<keyword evidence="2" id="KW-0902">Two-component regulatory system</keyword>
<dbReference type="SUPFAM" id="SSF46894">
    <property type="entry name" value="C-terminal effector domain of the bipartite response regulators"/>
    <property type="match status" value="1"/>
</dbReference>
<protein>
    <submittedName>
        <fullName evidence="10">Transcriptional regulatory protein, C terminal</fullName>
    </submittedName>
</protein>
<sequence length="227" mass="24954">MTDPADILLVDDDVLAQLAVEDIVDQLGHHFSFAPDGESARKALAENDYALVLLDRRLPDTDGLLLAPLIREETKTPFIVLSSLDSPTDQALGLGMGAIDYVCKPIEPVILSARIEAGLAASRQSREQTQLSVGESLHLDTRSRRLSVAGRTETLSPTETRLLVCLIRHIGRPCDRMQISMAICGREWVYGDRTIDVLISRLRRRLRGSSAEIITVHGLGYSLIEDG</sequence>
<evidence type="ECO:0000256" key="1">
    <source>
        <dbReference type="ARBA" id="ARBA00022553"/>
    </source>
</evidence>
<evidence type="ECO:0000256" key="4">
    <source>
        <dbReference type="ARBA" id="ARBA00023125"/>
    </source>
</evidence>
<evidence type="ECO:0000313" key="10">
    <source>
        <dbReference type="EMBL" id="SDE62677.1"/>
    </source>
</evidence>
<dbReference type="InterPro" id="IPR036388">
    <property type="entry name" value="WH-like_DNA-bd_sf"/>
</dbReference>
<evidence type="ECO:0000256" key="2">
    <source>
        <dbReference type="ARBA" id="ARBA00023012"/>
    </source>
</evidence>
<keyword evidence="5" id="KW-0804">Transcription</keyword>
<dbReference type="InterPro" id="IPR039420">
    <property type="entry name" value="WalR-like"/>
</dbReference>
<evidence type="ECO:0000259" key="8">
    <source>
        <dbReference type="PROSITE" id="PS50110"/>
    </source>
</evidence>
<dbReference type="InterPro" id="IPR001867">
    <property type="entry name" value="OmpR/PhoB-type_DNA-bd"/>
</dbReference>
<dbReference type="PANTHER" id="PTHR48111:SF1">
    <property type="entry name" value="TWO-COMPONENT RESPONSE REGULATOR ORR33"/>
    <property type="match status" value="1"/>
</dbReference>
<dbReference type="InterPro" id="IPR001789">
    <property type="entry name" value="Sig_transdc_resp-reg_receiver"/>
</dbReference>
<dbReference type="GO" id="GO:0032993">
    <property type="term" value="C:protein-DNA complex"/>
    <property type="evidence" value="ECO:0007669"/>
    <property type="project" value="TreeGrafter"/>
</dbReference>
<dbReference type="GO" id="GO:0005829">
    <property type="term" value="C:cytosol"/>
    <property type="evidence" value="ECO:0007669"/>
    <property type="project" value="TreeGrafter"/>
</dbReference>
<dbReference type="Pfam" id="PF00486">
    <property type="entry name" value="Trans_reg_C"/>
    <property type="match status" value="1"/>
</dbReference>
<evidence type="ECO:0000256" key="6">
    <source>
        <dbReference type="PROSITE-ProRule" id="PRU00169"/>
    </source>
</evidence>
<evidence type="ECO:0000256" key="5">
    <source>
        <dbReference type="ARBA" id="ARBA00023163"/>
    </source>
</evidence>
<feature type="domain" description="Response regulatory" evidence="8">
    <location>
        <begin position="6"/>
        <end position="119"/>
    </location>
</feature>
<name>A0A1G7EGF0_9RHOB</name>